<dbReference type="Proteomes" id="UP000266841">
    <property type="component" value="Unassembled WGS sequence"/>
</dbReference>
<protein>
    <submittedName>
        <fullName evidence="1">Uncharacterized protein</fullName>
    </submittedName>
</protein>
<evidence type="ECO:0000313" key="1">
    <source>
        <dbReference type="EMBL" id="EJK63304.1"/>
    </source>
</evidence>
<dbReference type="EMBL" id="AGNL01018330">
    <property type="protein sequence ID" value="EJK63304.1"/>
    <property type="molecule type" value="Genomic_DNA"/>
</dbReference>
<reference evidence="1 2" key="1">
    <citation type="journal article" date="2012" name="Genome Biol.">
        <title>Genome and low-iron response of an oceanic diatom adapted to chronic iron limitation.</title>
        <authorList>
            <person name="Lommer M."/>
            <person name="Specht M."/>
            <person name="Roy A.S."/>
            <person name="Kraemer L."/>
            <person name="Andreson R."/>
            <person name="Gutowska M.A."/>
            <person name="Wolf J."/>
            <person name="Bergner S.V."/>
            <person name="Schilhabel M.B."/>
            <person name="Klostermeier U.C."/>
            <person name="Beiko R.G."/>
            <person name="Rosenstiel P."/>
            <person name="Hippler M."/>
            <person name="Laroche J."/>
        </authorList>
    </citation>
    <scope>NUCLEOTIDE SEQUENCE [LARGE SCALE GENOMIC DNA]</scope>
    <source>
        <strain evidence="1 2">CCMP1005</strain>
    </source>
</reference>
<dbReference type="eggNOG" id="ENOG502SDBJ">
    <property type="taxonomic scope" value="Eukaryota"/>
</dbReference>
<proteinExistence type="predicted"/>
<evidence type="ECO:0000313" key="2">
    <source>
        <dbReference type="Proteomes" id="UP000266841"/>
    </source>
</evidence>
<gene>
    <name evidence="1" type="ORF">THAOC_16045</name>
</gene>
<keyword evidence="2" id="KW-1185">Reference proteome</keyword>
<comment type="caution">
    <text evidence="1">The sequence shown here is derived from an EMBL/GenBank/DDBJ whole genome shotgun (WGS) entry which is preliminary data.</text>
</comment>
<name>K0SEB3_THAOC</name>
<organism evidence="1 2">
    <name type="scientific">Thalassiosira oceanica</name>
    <name type="common">Marine diatom</name>
    <dbReference type="NCBI Taxonomy" id="159749"/>
    <lineage>
        <taxon>Eukaryota</taxon>
        <taxon>Sar</taxon>
        <taxon>Stramenopiles</taxon>
        <taxon>Ochrophyta</taxon>
        <taxon>Bacillariophyta</taxon>
        <taxon>Coscinodiscophyceae</taxon>
        <taxon>Thalassiosirophycidae</taxon>
        <taxon>Thalassiosirales</taxon>
        <taxon>Thalassiosiraceae</taxon>
        <taxon>Thalassiosira</taxon>
    </lineage>
</organism>
<dbReference type="AlphaFoldDB" id="K0SEB3"/>
<accession>K0SEB3</accession>
<sequence>MAYKRSEGTGTNRRNPGIRAHQLVSTKTDSFVLSCCQNNFVYESIVFVRTAAQPGKERPACSIHGAGLAACLLGGVMVKRSREREAFTDGAGGPLALRGLWDYGGPVVWSASQEVASQVPVVA</sequence>